<dbReference type="GO" id="GO:0042910">
    <property type="term" value="F:xenobiotic transmembrane transporter activity"/>
    <property type="evidence" value="ECO:0007669"/>
    <property type="project" value="InterPro"/>
</dbReference>
<keyword evidence="2" id="KW-1133">Transmembrane helix</keyword>
<dbReference type="STRING" id="35608.A0A2U1LNC4"/>
<evidence type="ECO:0000313" key="4">
    <source>
        <dbReference type="Proteomes" id="UP000245207"/>
    </source>
</evidence>
<dbReference type="GO" id="GO:0015297">
    <property type="term" value="F:antiporter activity"/>
    <property type="evidence" value="ECO:0007669"/>
    <property type="project" value="InterPro"/>
</dbReference>
<sequence length="76" mass="7992">MAQKVSKEFGLHASTYFNDCISTYVLGHVGKSELASASLFMAFVNVTGFSAISGLAMGMDGITSQAFGARNFSLMA</sequence>
<evidence type="ECO:0000256" key="2">
    <source>
        <dbReference type="SAM" id="Phobius"/>
    </source>
</evidence>
<dbReference type="Pfam" id="PF01554">
    <property type="entry name" value="MatE"/>
    <property type="match status" value="1"/>
</dbReference>
<keyword evidence="2" id="KW-0812">Transmembrane</keyword>
<organism evidence="3 4">
    <name type="scientific">Artemisia annua</name>
    <name type="common">Sweet wormwood</name>
    <dbReference type="NCBI Taxonomy" id="35608"/>
    <lineage>
        <taxon>Eukaryota</taxon>
        <taxon>Viridiplantae</taxon>
        <taxon>Streptophyta</taxon>
        <taxon>Embryophyta</taxon>
        <taxon>Tracheophyta</taxon>
        <taxon>Spermatophyta</taxon>
        <taxon>Magnoliopsida</taxon>
        <taxon>eudicotyledons</taxon>
        <taxon>Gunneridae</taxon>
        <taxon>Pentapetalae</taxon>
        <taxon>asterids</taxon>
        <taxon>campanulids</taxon>
        <taxon>Asterales</taxon>
        <taxon>Asteraceae</taxon>
        <taxon>Asteroideae</taxon>
        <taxon>Anthemideae</taxon>
        <taxon>Artemisiinae</taxon>
        <taxon>Artemisia</taxon>
    </lineage>
</organism>
<comment type="caution">
    <text evidence="3">The sequence shown here is derived from an EMBL/GenBank/DDBJ whole genome shotgun (WGS) entry which is preliminary data.</text>
</comment>
<dbReference type="Proteomes" id="UP000245207">
    <property type="component" value="Unassembled WGS sequence"/>
</dbReference>
<name>A0A2U1LNC4_ARTAN</name>
<dbReference type="InterPro" id="IPR002528">
    <property type="entry name" value="MATE_fam"/>
</dbReference>
<keyword evidence="4" id="KW-1185">Reference proteome</keyword>
<protein>
    <submittedName>
        <fullName evidence="3">Multi antimicrobial extrusion protein</fullName>
    </submittedName>
</protein>
<gene>
    <name evidence="3" type="ORF">CTI12_AA470840</name>
</gene>
<feature type="transmembrane region" description="Helical" evidence="2">
    <location>
        <begin position="34"/>
        <end position="57"/>
    </location>
</feature>
<reference evidence="3 4" key="1">
    <citation type="journal article" date="2018" name="Mol. Plant">
        <title>The genome of Artemisia annua provides insight into the evolution of Asteraceae family and artemisinin biosynthesis.</title>
        <authorList>
            <person name="Shen Q."/>
            <person name="Zhang L."/>
            <person name="Liao Z."/>
            <person name="Wang S."/>
            <person name="Yan T."/>
            <person name="Shi P."/>
            <person name="Liu M."/>
            <person name="Fu X."/>
            <person name="Pan Q."/>
            <person name="Wang Y."/>
            <person name="Lv Z."/>
            <person name="Lu X."/>
            <person name="Zhang F."/>
            <person name="Jiang W."/>
            <person name="Ma Y."/>
            <person name="Chen M."/>
            <person name="Hao X."/>
            <person name="Li L."/>
            <person name="Tang Y."/>
            <person name="Lv G."/>
            <person name="Zhou Y."/>
            <person name="Sun X."/>
            <person name="Brodelius P.E."/>
            <person name="Rose J.K.C."/>
            <person name="Tang K."/>
        </authorList>
    </citation>
    <scope>NUCLEOTIDE SEQUENCE [LARGE SCALE GENOMIC DNA]</scope>
    <source>
        <strain evidence="4">cv. Huhao1</strain>
        <tissue evidence="3">Leaf</tissue>
    </source>
</reference>
<proteinExistence type="inferred from homology"/>
<accession>A0A2U1LNC4</accession>
<dbReference type="AlphaFoldDB" id="A0A2U1LNC4"/>
<dbReference type="EMBL" id="PKPP01008511">
    <property type="protein sequence ID" value="PWA50492.1"/>
    <property type="molecule type" value="Genomic_DNA"/>
</dbReference>
<comment type="similarity">
    <text evidence="1">Belongs to the multi antimicrobial extrusion (MATE) (TC 2.A.66.1) family.</text>
</comment>
<evidence type="ECO:0000313" key="3">
    <source>
        <dbReference type="EMBL" id="PWA50492.1"/>
    </source>
</evidence>
<evidence type="ECO:0000256" key="1">
    <source>
        <dbReference type="ARBA" id="ARBA00010199"/>
    </source>
</evidence>
<dbReference type="OrthoDB" id="1742035at2759"/>
<dbReference type="GO" id="GO:0016020">
    <property type="term" value="C:membrane"/>
    <property type="evidence" value="ECO:0007669"/>
    <property type="project" value="InterPro"/>
</dbReference>
<keyword evidence="2" id="KW-0472">Membrane</keyword>